<evidence type="ECO:0000256" key="1">
    <source>
        <dbReference type="ARBA" id="ARBA00008848"/>
    </source>
</evidence>
<name>A0A914CGD0_9BILA</name>
<feature type="compositionally biased region" description="Polar residues" evidence="2">
    <location>
        <begin position="1"/>
        <end position="13"/>
    </location>
</feature>
<evidence type="ECO:0000256" key="2">
    <source>
        <dbReference type="SAM" id="MobiDB-lite"/>
    </source>
</evidence>
<feature type="domain" description="C-CAP/cofactor C-like" evidence="3">
    <location>
        <begin position="274"/>
        <end position="410"/>
    </location>
</feature>
<reference evidence="5" key="1">
    <citation type="submission" date="2022-11" db="UniProtKB">
        <authorList>
            <consortium name="WormBaseParasite"/>
        </authorList>
    </citation>
    <scope>IDENTIFICATION</scope>
</reference>
<evidence type="ECO:0000259" key="3">
    <source>
        <dbReference type="PROSITE" id="PS51329"/>
    </source>
</evidence>
<dbReference type="PANTHER" id="PTHR16052">
    <property type="entry name" value="TBCC DOMAIN-CONTAINING PROTEIN 1"/>
    <property type="match status" value="1"/>
</dbReference>
<dbReference type="Gene3D" id="2.160.20.70">
    <property type="match status" value="1"/>
</dbReference>
<accession>A0A914CGD0</accession>
<dbReference type="InterPro" id="IPR017901">
    <property type="entry name" value="C-CAP_CF_C-like"/>
</dbReference>
<dbReference type="Pfam" id="PF07986">
    <property type="entry name" value="TBCC"/>
    <property type="match status" value="1"/>
</dbReference>
<protein>
    <submittedName>
        <fullName evidence="5">C-CAP/cofactor C-like domain-containing protein</fullName>
    </submittedName>
</protein>
<dbReference type="PROSITE" id="PS51329">
    <property type="entry name" value="C_CAP_COFACTOR_C"/>
    <property type="match status" value="1"/>
</dbReference>
<dbReference type="WBParaSite" id="ACRNAN_scaffold10568.g25183.t2">
    <property type="protein sequence ID" value="ACRNAN_scaffold10568.g25183.t2"/>
    <property type="gene ID" value="ACRNAN_scaffold10568.g25183"/>
</dbReference>
<keyword evidence="4" id="KW-1185">Reference proteome</keyword>
<dbReference type="InterPro" id="IPR016098">
    <property type="entry name" value="CAP/MinC_C"/>
</dbReference>
<feature type="region of interest" description="Disordered" evidence="2">
    <location>
        <begin position="1"/>
        <end position="71"/>
    </location>
</feature>
<sequence length="458" mass="52151">MSVRKSPSANVRPQMSVRKCPSAKVRPQMSVHKCPSANVRPQKSVRKCPSSNVPSAKVRPQMSVRKSPSAKVHPQMSVRNYNEWVQVARVTAHLSEECAYAIFISALTLESLGDNIQYPNRFRISESEQFEVGLQTLVSILIRLANENDKDFLNYVLSNIGDLCCLLLICDETMLRKYIQTPEFHEFPPHIDCKIPIKILKNFDLLFEGSIIQQSRLTKISCAHIQAMKCSEIFAELWPNLSYFNLNDLTSFFKRKLQNDIFVLNKTPLVIDTPRRITSTQLAKHRKLSIYSWHRMELLTNPSYRGANLRVFGGTPKSSWLFHPQFLSTALISDCNGCCPIVLGPVQDLVVIQRVKNCHISVICRRIIVTASENVVIFVNTPTPPIVIGNCEKIQFAPYNVYYDVLEFELHKSGLHLLTNETNFYKAPTHVSCTRKKSTKKFSSKNYFLISKGSNLPI</sequence>
<dbReference type="InterPro" id="IPR039589">
    <property type="entry name" value="TBCC1"/>
</dbReference>
<dbReference type="PANTHER" id="PTHR16052:SF0">
    <property type="entry name" value="TBCC DOMAIN-CONTAINING PROTEIN 1"/>
    <property type="match status" value="1"/>
</dbReference>
<comment type="similarity">
    <text evidence="1">Belongs to the TBCC family.</text>
</comment>
<proteinExistence type="inferred from homology"/>
<dbReference type="Proteomes" id="UP000887540">
    <property type="component" value="Unplaced"/>
</dbReference>
<evidence type="ECO:0000313" key="5">
    <source>
        <dbReference type="WBParaSite" id="ACRNAN_scaffold10568.g25183.t2"/>
    </source>
</evidence>
<evidence type="ECO:0000313" key="4">
    <source>
        <dbReference type="Proteomes" id="UP000887540"/>
    </source>
</evidence>
<organism evidence="4 5">
    <name type="scientific">Acrobeloides nanus</name>
    <dbReference type="NCBI Taxonomy" id="290746"/>
    <lineage>
        <taxon>Eukaryota</taxon>
        <taxon>Metazoa</taxon>
        <taxon>Ecdysozoa</taxon>
        <taxon>Nematoda</taxon>
        <taxon>Chromadorea</taxon>
        <taxon>Rhabditida</taxon>
        <taxon>Tylenchina</taxon>
        <taxon>Cephalobomorpha</taxon>
        <taxon>Cephaloboidea</taxon>
        <taxon>Cephalobidae</taxon>
        <taxon>Acrobeloides</taxon>
    </lineage>
</organism>
<dbReference type="AlphaFoldDB" id="A0A914CGD0"/>
<dbReference type="InterPro" id="IPR012945">
    <property type="entry name" value="Tubulin-bd_cofactor_C_dom"/>
</dbReference>